<dbReference type="Proteomes" id="UP000541558">
    <property type="component" value="Unassembled WGS sequence"/>
</dbReference>
<feature type="compositionally biased region" description="Low complexity" evidence="8">
    <location>
        <begin position="169"/>
        <end position="191"/>
    </location>
</feature>
<evidence type="ECO:0000256" key="1">
    <source>
        <dbReference type="ARBA" id="ARBA00004609"/>
    </source>
</evidence>
<dbReference type="EMBL" id="JAACJK010000059">
    <property type="protein sequence ID" value="KAF5336188.1"/>
    <property type="molecule type" value="Genomic_DNA"/>
</dbReference>
<dbReference type="InterPro" id="IPR046936">
    <property type="entry name" value="BIM1-like"/>
</dbReference>
<dbReference type="PANTHER" id="PTHR34992">
    <property type="entry name" value="HYPHAL ANASTAMOSIS-7 PROTEIN"/>
    <property type="match status" value="1"/>
</dbReference>
<evidence type="ECO:0000259" key="10">
    <source>
        <dbReference type="Pfam" id="PF20238"/>
    </source>
</evidence>
<name>A0A8H5C8P1_9AGAR</name>
<evidence type="ECO:0000256" key="9">
    <source>
        <dbReference type="SAM" id="SignalP"/>
    </source>
</evidence>
<evidence type="ECO:0000256" key="6">
    <source>
        <dbReference type="ARBA" id="ARBA00023180"/>
    </source>
</evidence>
<dbReference type="Pfam" id="PF20238">
    <property type="entry name" value="BIM1-like_dom"/>
    <property type="match status" value="1"/>
</dbReference>
<dbReference type="GO" id="GO:0098552">
    <property type="term" value="C:side of membrane"/>
    <property type="evidence" value="ECO:0007669"/>
    <property type="project" value="UniProtKB-KW"/>
</dbReference>
<proteinExistence type="predicted"/>
<sequence>MKLASFTVVSALALGAQAHFHLLYPAPRGEFVSAKEPDFCGGYPEATANRTAFPLSNGFFRIKQGHPDWAASVLISVKPDAKSFDDFKTSGNDVFLRYWANETQTGNFCVPLDVASMKIPGAVDGANVTIQVVLSGGDGQLYQCADLTLSDKVMLSADVQAACKNETDPTSGHGASSTSTAPGAASTGSSGNNGLGNLEHLPLLSALGAGVLGALVAVVSV</sequence>
<dbReference type="GO" id="GO:0005886">
    <property type="term" value="C:plasma membrane"/>
    <property type="evidence" value="ECO:0007669"/>
    <property type="project" value="UniProtKB-SubCell"/>
</dbReference>
<keyword evidence="3" id="KW-0336">GPI-anchor</keyword>
<keyword evidence="5" id="KW-0472">Membrane</keyword>
<evidence type="ECO:0000256" key="5">
    <source>
        <dbReference type="ARBA" id="ARBA00023136"/>
    </source>
</evidence>
<evidence type="ECO:0000313" key="11">
    <source>
        <dbReference type="EMBL" id="KAF5336188.1"/>
    </source>
</evidence>
<dbReference type="PANTHER" id="PTHR34992:SF11">
    <property type="entry name" value="COPPER ACQUISITION FACTOR BIM1-LIKE DOMAIN-CONTAINING PROTEIN"/>
    <property type="match status" value="1"/>
</dbReference>
<feature type="domain" description="Copper acquisition factor BIM1-like" evidence="10">
    <location>
        <begin position="17"/>
        <end position="167"/>
    </location>
</feature>
<keyword evidence="6" id="KW-0325">Glycoprotein</keyword>
<evidence type="ECO:0000313" key="12">
    <source>
        <dbReference type="Proteomes" id="UP000541558"/>
    </source>
</evidence>
<feature type="signal peptide" evidence="9">
    <location>
        <begin position="1"/>
        <end position="18"/>
    </location>
</feature>
<organism evidence="11 12">
    <name type="scientific">Ephemerocybe angulata</name>
    <dbReference type="NCBI Taxonomy" id="980116"/>
    <lineage>
        <taxon>Eukaryota</taxon>
        <taxon>Fungi</taxon>
        <taxon>Dikarya</taxon>
        <taxon>Basidiomycota</taxon>
        <taxon>Agaricomycotina</taxon>
        <taxon>Agaricomycetes</taxon>
        <taxon>Agaricomycetidae</taxon>
        <taxon>Agaricales</taxon>
        <taxon>Agaricineae</taxon>
        <taxon>Psathyrellaceae</taxon>
        <taxon>Ephemerocybe</taxon>
    </lineage>
</organism>
<evidence type="ECO:0000256" key="8">
    <source>
        <dbReference type="SAM" id="MobiDB-lite"/>
    </source>
</evidence>
<feature type="region of interest" description="Disordered" evidence="8">
    <location>
        <begin position="165"/>
        <end position="191"/>
    </location>
</feature>
<reference evidence="11 12" key="1">
    <citation type="journal article" date="2020" name="ISME J.">
        <title>Uncovering the hidden diversity of litter-decomposition mechanisms in mushroom-forming fungi.</title>
        <authorList>
            <person name="Floudas D."/>
            <person name="Bentzer J."/>
            <person name="Ahren D."/>
            <person name="Johansson T."/>
            <person name="Persson P."/>
            <person name="Tunlid A."/>
        </authorList>
    </citation>
    <scope>NUCLEOTIDE SEQUENCE [LARGE SCALE GENOMIC DNA]</scope>
    <source>
        <strain evidence="11 12">CBS 175.51</strain>
    </source>
</reference>
<protein>
    <recommendedName>
        <fullName evidence="10">Copper acquisition factor BIM1-like domain-containing protein</fullName>
    </recommendedName>
</protein>
<comment type="caution">
    <text evidence="11">The sequence shown here is derived from an EMBL/GenBank/DDBJ whole genome shotgun (WGS) entry which is preliminary data.</text>
</comment>
<evidence type="ECO:0000256" key="7">
    <source>
        <dbReference type="ARBA" id="ARBA00023288"/>
    </source>
</evidence>
<accession>A0A8H5C8P1</accession>
<dbReference type="InterPro" id="IPR046530">
    <property type="entry name" value="BIM1-like_dom"/>
</dbReference>
<dbReference type="OrthoDB" id="2146436at2759"/>
<feature type="chain" id="PRO_5034181371" description="Copper acquisition factor BIM1-like domain-containing protein" evidence="9">
    <location>
        <begin position="19"/>
        <end position="221"/>
    </location>
</feature>
<keyword evidence="7" id="KW-0449">Lipoprotein</keyword>
<comment type="subcellular location">
    <subcellularLocation>
        <location evidence="1">Cell membrane</location>
        <topology evidence="1">Lipid-anchor</topology>
        <topology evidence="1">GPI-anchor</topology>
    </subcellularLocation>
</comment>
<evidence type="ECO:0000256" key="3">
    <source>
        <dbReference type="ARBA" id="ARBA00022622"/>
    </source>
</evidence>
<evidence type="ECO:0000256" key="2">
    <source>
        <dbReference type="ARBA" id="ARBA00022475"/>
    </source>
</evidence>
<dbReference type="AlphaFoldDB" id="A0A8H5C8P1"/>
<gene>
    <name evidence="11" type="ORF">D9611_006266</name>
</gene>
<dbReference type="CDD" id="cd21176">
    <property type="entry name" value="LPMO_auxiliary-like"/>
    <property type="match status" value="1"/>
</dbReference>
<evidence type="ECO:0000256" key="4">
    <source>
        <dbReference type="ARBA" id="ARBA00022729"/>
    </source>
</evidence>
<keyword evidence="12" id="KW-1185">Reference proteome</keyword>
<keyword evidence="4 9" id="KW-0732">Signal</keyword>
<keyword evidence="2" id="KW-1003">Cell membrane</keyword>